<evidence type="ECO:0000256" key="2">
    <source>
        <dbReference type="ARBA" id="ARBA00022475"/>
    </source>
</evidence>
<feature type="transmembrane region" description="Helical" evidence="6">
    <location>
        <begin position="130"/>
        <end position="150"/>
    </location>
</feature>
<dbReference type="AlphaFoldDB" id="H8L6N1"/>
<feature type="transmembrane region" description="Helical" evidence="6">
    <location>
        <begin position="199"/>
        <end position="216"/>
    </location>
</feature>
<evidence type="ECO:0000256" key="5">
    <source>
        <dbReference type="ARBA" id="ARBA00023136"/>
    </source>
</evidence>
<feature type="transmembrane region" description="Helical" evidence="6">
    <location>
        <begin position="83"/>
        <end position="104"/>
    </location>
</feature>
<evidence type="ECO:0000313" key="8">
    <source>
        <dbReference type="EMBL" id="AFC86847.1"/>
    </source>
</evidence>
<dbReference type="Proteomes" id="UP000005234">
    <property type="component" value="Chromosome"/>
</dbReference>
<keyword evidence="5 6" id="KW-0472">Membrane</keyword>
<protein>
    <recommendedName>
        <fullName evidence="6">TVP38/TMEM64 family membrane protein</fullName>
    </recommendedName>
</protein>
<dbReference type="InterPro" id="IPR015414">
    <property type="entry name" value="TMEM64"/>
</dbReference>
<evidence type="ECO:0000313" key="9">
    <source>
        <dbReference type="Proteomes" id="UP000005234"/>
    </source>
</evidence>
<evidence type="ECO:0000256" key="3">
    <source>
        <dbReference type="ARBA" id="ARBA00022692"/>
    </source>
</evidence>
<keyword evidence="4 6" id="KW-1133">Transmembrane helix</keyword>
<comment type="similarity">
    <text evidence="6">Belongs to the TVP38/TMEM64 family.</text>
</comment>
<dbReference type="HOGENOM" id="CLU_038944_7_0_6"/>
<keyword evidence="9" id="KW-1185">Reference proteome</keyword>
<dbReference type="PANTHER" id="PTHR12677:SF59">
    <property type="entry name" value="GOLGI APPARATUS MEMBRANE PROTEIN TVP38-RELATED"/>
    <property type="match status" value="1"/>
</dbReference>
<reference evidence="8" key="1">
    <citation type="submission" date="2012-02" db="EMBL/GenBank/DDBJ databases">
        <title>The complete genome of Frateuria aurantia DSM 6220.</title>
        <authorList>
            <consortium name="US DOE Joint Genome Institute (JGI-PGF)"/>
            <person name="Lucas S."/>
            <person name="Copeland A."/>
            <person name="Lapidus A."/>
            <person name="Glavina del Rio T."/>
            <person name="Dalin E."/>
            <person name="Tice H."/>
            <person name="Bruce D."/>
            <person name="Goodwin L."/>
            <person name="Pitluck S."/>
            <person name="Peters L."/>
            <person name="Ovchinnikova G."/>
            <person name="Teshima H."/>
            <person name="Kyrpides N."/>
            <person name="Mavromatis K."/>
            <person name="Ivanova N."/>
            <person name="Brettin T."/>
            <person name="Detter J.C."/>
            <person name="Han C."/>
            <person name="Larimer F."/>
            <person name="Land M."/>
            <person name="Hauser L."/>
            <person name="Markowitz V."/>
            <person name="Cheng J.-F."/>
            <person name="Hugenholtz P."/>
            <person name="Woyke T."/>
            <person name="Wu D."/>
            <person name="Brambilla E."/>
            <person name="Klenk H.-P."/>
            <person name="Eisen J.A."/>
        </authorList>
    </citation>
    <scope>NUCLEOTIDE SEQUENCE</scope>
    <source>
        <strain evidence="8">DSM 6220</strain>
    </source>
</reference>
<dbReference type="STRING" id="767434.Fraau_2486"/>
<organism evidence="8 9">
    <name type="scientific">Frateuria aurantia (strain ATCC 33424 / DSM 6220 / KCTC 2777 / LMG 1558 / NBRC 3245 / NCIMB 13370)</name>
    <name type="common">Acetobacter aurantius</name>
    <dbReference type="NCBI Taxonomy" id="767434"/>
    <lineage>
        <taxon>Bacteria</taxon>
        <taxon>Pseudomonadati</taxon>
        <taxon>Pseudomonadota</taxon>
        <taxon>Gammaproteobacteria</taxon>
        <taxon>Lysobacterales</taxon>
        <taxon>Rhodanobacteraceae</taxon>
        <taxon>Frateuria</taxon>
    </lineage>
</organism>
<sequence>MLPLLALILVGAALYGSGALDALRPAQLLAHQSEFRAELAAHPWLCRGAYVALLTLIVATGIPGNILVIMAGGFAFGIVHGTLWSSAGLTLGSLVLFLASRYAFGHGGKPPAAIARLRQGYEHHPVSYTMFLRLVPVVPFGLVTACLAWLRCPLWLFLSTTWLGGTVMLVFECSMGAGLGRALAAHPEHGLAALLNPQVLWPTIGILVLAVIPLLIRRKRCPAPMD</sequence>
<comment type="subcellular location">
    <subcellularLocation>
        <location evidence="1 6">Cell membrane</location>
        <topology evidence="1 6">Multi-pass membrane protein</topology>
    </subcellularLocation>
</comment>
<dbReference type="Pfam" id="PF09335">
    <property type="entry name" value="VTT_dom"/>
    <property type="match status" value="1"/>
</dbReference>
<name>H8L6N1_FRAAD</name>
<dbReference type="KEGG" id="fau:Fraau_2486"/>
<evidence type="ECO:0000256" key="1">
    <source>
        <dbReference type="ARBA" id="ARBA00004651"/>
    </source>
</evidence>
<dbReference type="PANTHER" id="PTHR12677">
    <property type="entry name" value="GOLGI APPARATUS MEMBRANE PROTEIN TVP38-RELATED"/>
    <property type="match status" value="1"/>
</dbReference>
<evidence type="ECO:0000256" key="6">
    <source>
        <dbReference type="RuleBase" id="RU366058"/>
    </source>
</evidence>
<dbReference type="EMBL" id="CP003350">
    <property type="protein sequence ID" value="AFC86847.1"/>
    <property type="molecule type" value="Genomic_DNA"/>
</dbReference>
<dbReference type="eggNOG" id="COG0398">
    <property type="taxonomic scope" value="Bacteria"/>
</dbReference>
<dbReference type="InterPro" id="IPR032816">
    <property type="entry name" value="VTT_dom"/>
</dbReference>
<feature type="domain" description="VTT" evidence="7">
    <location>
        <begin position="62"/>
        <end position="177"/>
    </location>
</feature>
<evidence type="ECO:0000256" key="4">
    <source>
        <dbReference type="ARBA" id="ARBA00022989"/>
    </source>
</evidence>
<keyword evidence="3 6" id="KW-0812">Transmembrane</keyword>
<feature type="transmembrane region" description="Helical" evidence="6">
    <location>
        <begin position="157"/>
        <end position="179"/>
    </location>
</feature>
<feature type="transmembrane region" description="Helical" evidence="6">
    <location>
        <begin position="49"/>
        <end position="76"/>
    </location>
</feature>
<proteinExistence type="inferred from homology"/>
<gene>
    <name evidence="8" type="ordered locus">Fraau_2486</name>
</gene>
<evidence type="ECO:0000259" key="7">
    <source>
        <dbReference type="Pfam" id="PF09335"/>
    </source>
</evidence>
<accession>H8L6N1</accession>
<dbReference type="GO" id="GO:0005886">
    <property type="term" value="C:plasma membrane"/>
    <property type="evidence" value="ECO:0007669"/>
    <property type="project" value="UniProtKB-SubCell"/>
</dbReference>
<keyword evidence="2 6" id="KW-1003">Cell membrane</keyword>